<protein>
    <submittedName>
        <fullName evidence="2">Uncharacterized protein</fullName>
    </submittedName>
</protein>
<evidence type="ECO:0000256" key="1">
    <source>
        <dbReference type="SAM" id="Phobius"/>
    </source>
</evidence>
<dbReference type="AlphaFoldDB" id="A0A433LFQ6"/>
<reference evidence="2 3" key="1">
    <citation type="submission" date="2018-12" db="EMBL/GenBank/DDBJ databases">
        <title>three novel Halomonas strain isolated from plants.</title>
        <authorList>
            <person name="Sun C."/>
        </authorList>
    </citation>
    <scope>NUCLEOTIDE SEQUENCE [LARGE SCALE GENOMIC DNA]</scope>
    <source>
        <strain evidence="2 3">RC</strain>
    </source>
</reference>
<proteinExistence type="predicted"/>
<dbReference type="EMBL" id="RZHD01000003">
    <property type="protein sequence ID" value="RUR48829.1"/>
    <property type="molecule type" value="Genomic_DNA"/>
</dbReference>
<dbReference type="OrthoDB" id="10014089at2"/>
<keyword evidence="1" id="KW-0812">Transmembrane</keyword>
<dbReference type="Proteomes" id="UP000286912">
    <property type="component" value="Unassembled WGS sequence"/>
</dbReference>
<keyword evidence="3" id="KW-1185">Reference proteome</keyword>
<organism evidence="2 3">
    <name type="scientific">Vreelandella populi</name>
    <dbReference type="NCBI Taxonomy" id="2498858"/>
    <lineage>
        <taxon>Bacteria</taxon>
        <taxon>Pseudomonadati</taxon>
        <taxon>Pseudomonadota</taxon>
        <taxon>Gammaproteobacteria</taxon>
        <taxon>Oceanospirillales</taxon>
        <taxon>Halomonadaceae</taxon>
        <taxon>Vreelandella</taxon>
    </lineage>
</organism>
<accession>A0A433LFQ6</accession>
<feature type="transmembrane region" description="Helical" evidence="1">
    <location>
        <begin position="182"/>
        <end position="205"/>
    </location>
</feature>
<keyword evidence="1" id="KW-1133">Transmembrane helix</keyword>
<gene>
    <name evidence="2" type="ORF">ELY37_02975</name>
</gene>
<sequence>MLMLPPINEKSCGSSRDDNLSTDAFNASSLVLCRQNILGSDEQGRFYTVLELAPSVDTKDDTASSEVDRNVNYLSNVRRTSDAGHAAGMTQQGENMDYQDRHIDTRLTGIEGKLDAKVDGVRDAVSRMQKGFDDAERRFERANSKHDTEIALARQQVHQEFKEAREAMSNESVANRRHATTVAWATVAGVFAGFAIVITVAGYWISEQGSYAKSYGETQVEMQRAADERADFREAFRAIQVTQQSILERLPPPSSE</sequence>
<dbReference type="RefSeq" id="WP_148113527.1">
    <property type="nucleotide sequence ID" value="NZ_RZHD01000003.1"/>
</dbReference>
<evidence type="ECO:0000313" key="3">
    <source>
        <dbReference type="Proteomes" id="UP000286912"/>
    </source>
</evidence>
<keyword evidence="1" id="KW-0472">Membrane</keyword>
<name>A0A433LFQ6_9GAMM</name>
<comment type="caution">
    <text evidence="2">The sequence shown here is derived from an EMBL/GenBank/DDBJ whole genome shotgun (WGS) entry which is preliminary data.</text>
</comment>
<evidence type="ECO:0000313" key="2">
    <source>
        <dbReference type="EMBL" id="RUR48829.1"/>
    </source>
</evidence>